<evidence type="ECO:0000313" key="3">
    <source>
        <dbReference type="EMBL" id="KAG5183182.1"/>
    </source>
</evidence>
<dbReference type="SUPFAM" id="SSF51713">
    <property type="entry name" value="tRNA-guanine transglycosylase"/>
    <property type="match status" value="1"/>
</dbReference>
<name>A0A835YWW3_9STRA</name>
<dbReference type="Pfam" id="PF01702">
    <property type="entry name" value="TGT"/>
    <property type="match status" value="1"/>
</dbReference>
<accession>A0A835YWW3</accession>
<sequence>MSPSPLPHSGGDDRLTATSGFVSVETSAGRQRLSAQQYADAAALVQPDIVIALHDAANAIDGAKRHQRAQQRSLKWLDQCLAALASGSSSGATGGSSDGHVHGGWDLARRRLSASEVAKRNVAGFVITGVGRTQTQPQTPLELHAAIAASVAALPPRLPRTVHGADTPFDMLAAIAAGADAVHSAWAHALTKAGRAFVARLDMPSAPPWEGGSDAAAARDGGGGTARQQQQQRLVAGVQGTEAAAAGLRNAEGTGGNWAHSSGGTKLQHIATAAPGQQQFATAAVAASDAAELSGIVINLWDARYRRDARPLAERCACAACRDHTRAYTQHLLRAREMAADVLLQAHNVEHCLAFLARVRRSVAGGWFEEYRAWWESGGARVE</sequence>
<dbReference type="AlphaFoldDB" id="A0A835YWW3"/>
<dbReference type="NCBIfam" id="TIGR00449">
    <property type="entry name" value="tgt_general"/>
    <property type="match status" value="1"/>
</dbReference>
<keyword evidence="4" id="KW-1185">Reference proteome</keyword>
<dbReference type="OrthoDB" id="27601at2759"/>
<reference evidence="3" key="1">
    <citation type="submission" date="2021-02" db="EMBL/GenBank/DDBJ databases">
        <title>First Annotated Genome of the Yellow-green Alga Tribonema minus.</title>
        <authorList>
            <person name="Mahan K.M."/>
        </authorList>
    </citation>
    <scope>NUCLEOTIDE SEQUENCE</scope>
    <source>
        <strain evidence="3">UTEX B ZZ1240</strain>
    </source>
</reference>
<protein>
    <submittedName>
        <fullName evidence="3">tRNA-guanine(15) transglycosylase-like protein</fullName>
    </submittedName>
</protein>
<feature type="domain" description="tRNA-guanine(15) transglycosylase-like" evidence="2">
    <location>
        <begin position="20"/>
        <end position="375"/>
    </location>
</feature>
<dbReference type="Proteomes" id="UP000664859">
    <property type="component" value="Unassembled WGS sequence"/>
</dbReference>
<proteinExistence type="predicted"/>
<dbReference type="PANTHER" id="PTHR46064:SF1">
    <property type="entry name" value="QUEUINE TRNA-RIBOSYLTRANSFERASE ACCESSORY SUBUNIT 2"/>
    <property type="match status" value="1"/>
</dbReference>
<comment type="caution">
    <text evidence="3">The sequence shown here is derived from an EMBL/GenBank/DDBJ whole genome shotgun (WGS) entry which is preliminary data.</text>
</comment>
<dbReference type="EMBL" id="JAFCMP010000223">
    <property type="protein sequence ID" value="KAG5183182.1"/>
    <property type="molecule type" value="Genomic_DNA"/>
</dbReference>
<gene>
    <name evidence="3" type="ORF">JKP88DRAFT_273164</name>
</gene>
<dbReference type="PANTHER" id="PTHR46064">
    <property type="entry name" value="QUEUINE TRNA-RIBOSYLTRANSFERASE ACCESSORY SUBUNIT 2"/>
    <property type="match status" value="1"/>
</dbReference>
<evidence type="ECO:0000259" key="2">
    <source>
        <dbReference type="Pfam" id="PF01702"/>
    </source>
</evidence>
<evidence type="ECO:0000313" key="4">
    <source>
        <dbReference type="Proteomes" id="UP000664859"/>
    </source>
</evidence>
<feature type="region of interest" description="Disordered" evidence="1">
    <location>
        <begin position="208"/>
        <end position="230"/>
    </location>
</feature>
<dbReference type="InterPro" id="IPR002616">
    <property type="entry name" value="tRNA_ribo_trans-like"/>
</dbReference>
<dbReference type="GO" id="GO:0006400">
    <property type="term" value="P:tRNA modification"/>
    <property type="evidence" value="ECO:0007669"/>
    <property type="project" value="InterPro"/>
</dbReference>
<organism evidence="3 4">
    <name type="scientific">Tribonema minus</name>
    <dbReference type="NCBI Taxonomy" id="303371"/>
    <lineage>
        <taxon>Eukaryota</taxon>
        <taxon>Sar</taxon>
        <taxon>Stramenopiles</taxon>
        <taxon>Ochrophyta</taxon>
        <taxon>PX clade</taxon>
        <taxon>Xanthophyceae</taxon>
        <taxon>Tribonematales</taxon>
        <taxon>Tribonemataceae</taxon>
        <taxon>Tribonema</taxon>
    </lineage>
</organism>
<dbReference type="Gene3D" id="3.20.20.105">
    <property type="entry name" value="Queuine tRNA-ribosyltransferase-like"/>
    <property type="match status" value="1"/>
</dbReference>
<dbReference type="InterPro" id="IPR036511">
    <property type="entry name" value="TGT-like_sf"/>
</dbReference>
<dbReference type="InterPro" id="IPR050852">
    <property type="entry name" value="Queuine_tRNA-ribosyltrfase"/>
</dbReference>
<evidence type="ECO:0000256" key="1">
    <source>
        <dbReference type="SAM" id="MobiDB-lite"/>
    </source>
</evidence>